<dbReference type="InterPro" id="IPR010869">
    <property type="entry name" value="DUF1501"/>
</dbReference>
<dbReference type="STRING" id="754436.JCM19237_2887"/>
<dbReference type="Pfam" id="PF07394">
    <property type="entry name" value="DUF1501"/>
    <property type="match status" value="1"/>
</dbReference>
<gene>
    <name evidence="1" type="ORF">JCM19237_2887</name>
</gene>
<evidence type="ECO:0000313" key="1">
    <source>
        <dbReference type="EMBL" id="GAL08333.1"/>
    </source>
</evidence>
<dbReference type="EMBL" id="BBMN01000024">
    <property type="protein sequence ID" value="GAL08333.1"/>
    <property type="molecule type" value="Genomic_DNA"/>
</dbReference>
<accession>A0A090R1D4</accession>
<protein>
    <submittedName>
        <fullName evidence="1">Putative exported protein</fullName>
    </submittedName>
</protein>
<sequence>MVIPDDTQAYRDYSAARPSLAIDRQTIVPLNIKTSNNIPLGLHPSMKSLQSIFATEQKATVIVNSGQLVEPIIGRNQDLANYPEFLMAHNLQQTMWQSGAENMNNKLGWAGRMVENMYLPGKLSPLVSLFGEQKWLRNAITDPLVTTSSGAGDYAGLVTSDRVEAMMRHFNAEFVNLFEDNYSSTMASRYYENAQLEEALASVGELTGFPETSLGAQLQTTAKMIKARQNSAMGHRRQVFFVGLGGFDTHNDQLNAHAALLTQVSDAMAAFYKEMKNQGVSDNVTTFTMSDFGRRIMPNATGTDHGWAGHQIIMGGAVKGGRAYGKWPDLKPGSEYDYKMAV</sequence>
<evidence type="ECO:0000313" key="2">
    <source>
        <dbReference type="Proteomes" id="UP000029227"/>
    </source>
</evidence>
<name>A0A090R1D4_9GAMM</name>
<organism evidence="1 2">
    <name type="scientific">Photobacterium aphoticum</name>
    <dbReference type="NCBI Taxonomy" id="754436"/>
    <lineage>
        <taxon>Bacteria</taxon>
        <taxon>Pseudomonadati</taxon>
        <taxon>Pseudomonadota</taxon>
        <taxon>Gammaproteobacteria</taxon>
        <taxon>Vibrionales</taxon>
        <taxon>Vibrionaceae</taxon>
        <taxon>Photobacterium</taxon>
    </lineage>
</organism>
<dbReference type="Proteomes" id="UP000029227">
    <property type="component" value="Unassembled WGS sequence"/>
</dbReference>
<dbReference type="AlphaFoldDB" id="A0A090R1D4"/>
<dbReference type="PANTHER" id="PTHR43737">
    <property type="entry name" value="BLL7424 PROTEIN"/>
    <property type="match status" value="1"/>
</dbReference>
<dbReference type="eggNOG" id="COG4102">
    <property type="taxonomic scope" value="Bacteria"/>
</dbReference>
<dbReference type="PANTHER" id="PTHR43737:SF1">
    <property type="entry name" value="DUF1501 DOMAIN-CONTAINING PROTEIN"/>
    <property type="match status" value="1"/>
</dbReference>
<proteinExistence type="predicted"/>
<reference evidence="1 2" key="1">
    <citation type="journal article" date="2014" name="Genome Announc.">
        <title>Draft Genome Sequences of Two Vibrionaceae Species, Vibrio ponticus C121 and Photobacterium aphoticum C119, Isolated as Coral Reef Microbiota.</title>
        <authorList>
            <person name="Al-saari N."/>
            <person name="Meirelles P.M."/>
            <person name="Mino S."/>
            <person name="Suda W."/>
            <person name="Oshima K."/>
            <person name="Hattori M."/>
            <person name="Ohkuma M."/>
            <person name="Thompson F.L."/>
            <person name="Gomez-Gil B."/>
            <person name="Sawabe T."/>
            <person name="Sawabe T."/>
        </authorList>
    </citation>
    <scope>NUCLEOTIDE SEQUENCE [LARGE SCALE GENOMIC DNA]</scope>
    <source>
        <strain evidence="1 2">JCM 19237</strain>
    </source>
</reference>
<comment type="caution">
    <text evidence="1">The sequence shown here is derived from an EMBL/GenBank/DDBJ whole genome shotgun (WGS) entry which is preliminary data.</text>
</comment>